<protein>
    <submittedName>
        <fullName evidence="1">EH domain-containing protein 4</fullName>
    </submittedName>
</protein>
<evidence type="ECO:0000313" key="1">
    <source>
        <dbReference type="EMBL" id="GAB0176600.1"/>
    </source>
</evidence>
<comment type="caution">
    <text evidence="1">The sequence shown here is derived from an EMBL/GenBank/DDBJ whole genome shotgun (WGS) entry which is preliminary data.</text>
</comment>
<gene>
    <name evidence="1" type="ORF">GRJ2_000125200</name>
</gene>
<keyword evidence="2" id="KW-1185">Reference proteome</keyword>
<dbReference type="Proteomes" id="UP001623348">
    <property type="component" value="Unassembled WGS sequence"/>
</dbReference>
<reference evidence="1 2" key="1">
    <citation type="submission" date="2024-06" db="EMBL/GenBank/DDBJ databases">
        <title>The draft genome of Grus japonensis, version 3.</title>
        <authorList>
            <person name="Nabeshima K."/>
            <person name="Suzuki S."/>
            <person name="Onuma M."/>
        </authorList>
    </citation>
    <scope>NUCLEOTIDE SEQUENCE [LARGE SCALE GENOMIC DNA]</scope>
    <source>
        <strain evidence="1 2">451A</strain>
    </source>
</reference>
<sequence length="72" mass="7833">MLEQVPGQTGGPVKRGAYARAGLLAGFVTPWEGPTLEQSAPEGLHPMEETMLEQFVKDCSPWERLHVGAGER</sequence>
<dbReference type="AlphaFoldDB" id="A0ABC9VTT3"/>
<proteinExistence type="predicted"/>
<organism evidence="1 2">
    <name type="scientific">Grus japonensis</name>
    <name type="common">Japanese crane</name>
    <name type="synonym">Red-crowned crane</name>
    <dbReference type="NCBI Taxonomy" id="30415"/>
    <lineage>
        <taxon>Eukaryota</taxon>
        <taxon>Metazoa</taxon>
        <taxon>Chordata</taxon>
        <taxon>Craniata</taxon>
        <taxon>Vertebrata</taxon>
        <taxon>Euteleostomi</taxon>
        <taxon>Archelosauria</taxon>
        <taxon>Archosauria</taxon>
        <taxon>Dinosauria</taxon>
        <taxon>Saurischia</taxon>
        <taxon>Theropoda</taxon>
        <taxon>Coelurosauria</taxon>
        <taxon>Aves</taxon>
        <taxon>Neognathae</taxon>
        <taxon>Neoaves</taxon>
        <taxon>Gruiformes</taxon>
        <taxon>Gruidae</taxon>
        <taxon>Grus</taxon>
    </lineage>
</organism>
<name>A0ABC9VTT3_GRUJA</name>
<evidence type="ECO:0000313" key="2">
    <source>
        <dbReference type="Proteomes" id="UP001623348"/>
    </source>
</evidence>
<accession>A0ABC9VTT3</accession>
<dbReference type="EMBL" id="BAAFJT010000001">
    <property type="protein sequence ID" value="GAB0176600.1"/>
    <property type="molecule type" value="Genomic_DNA"/>
</dbReference>